<dbReference type="AlphaFoldDB" id="A0A4T0HA97"/>
<accession>A0A4T0HA97</accession>
<evidence type="ECO:0008006" key="3">
    <source>
        <dbReference type="Google" id="ProtNLM"/>
    </source>
</evidence>
<sequence>MTQLVHTAGSGKSTIVNELTEELERSGLRTVHFSLDDLYLTHREQLELSAKHPANKLYKHRGLSGTHDMVLAKDIFQQLRESWNAPAHSHIDIPVYDKSLHSGQGDRKAKGEWTSIDLQPSNPIRVVIFEGWSVGFRPLEPAVLSAQHKSATHSEPSLTNQLAEHSLQDVLDINSALRDYDTFFSGPQFFDGLVYLQTLELGYVYDWRQQQEQGLRDANKPHQSEEGIINFVKNYMIAYELYLPQLTQGFFGSQNKGRQLTLTLNKQREMMGSQVI</sequence>
<comment type="caution">
    <text evidence="1">The sequence shown here is derived from an EMBL/GenBank/DDBJ whole genome shotgun (WGS) entry which is preliminary data.</text>
</comment>
<protein>
    <recommendedName>
        <fullName evidence="3">Phosphoribulokinase/uridine kinase domain-containing protein</fullName>
    </recommendedName>
</protein>
<name>A0A4T0HA97_WALIC</name>
<gene>
    <name evidence="1" type="ORF">E3P90_02721</name>
</gene>
<dbReference type="Gene3D" id="3.40.50.300">
    <property type="entry name" value="P-loop containing nucleotide triphosphate hydrolases"/>
    <property type="match status" value="1"/>
</dbReference>
<dbReference type="EMBL" id="SPOF01000028">
    <property type="protein sequence ID" value="TIB10792.1"/>
    <property type="molecule type" value="Genomic_DNA"/>
</dbReference>
<dbReference type="OrthoDB" id="347435at2759"/>
<dbReference type="InterPro" id="IPR027417">
    <property type="entry name" value="P-loop_NTPase"/>
</dbReference>
<organism evidence="1 2">
    <name type="scientific">Wallemia ichthyophaga</name>
    <dbReference type="NCBI Taxonomy" id="245174"/>
    <lineage>
        <taxon>Eukaryota</taxon>
        <taxon>Fungi</taxon>
        <taxon>Dikarya</taxon>
        <taxon>Basidiomycota</taxon>
        <taxon>Wallemiomycotina</taxon>
        <taxon>Wallemiomycetes</taxon>
        <taxon>Wallemiales</taxon>
        <taxon>Wallemiaceae</taxon>
        <taxon>Wallemia</taxon>
    </lineage>
</organism>
<evidence type="ECO:0000313" key="2">
    <source>
        <dbReference type="Proteomes" id="UP000306954"/>
    </source>
</evidence>
<reference evidence="1 2" key="1">
    <citation type="submission" date="2019-03" db="EMBL/GenBank/DDBJ databases">
        <title>Sequencing 23 genomes of Wallemia ichthyophaga.</title>
        <authorList>
            <person name="Gostincar C."/>
        </authorList>
    </citation>
    <scope>NUCLEOTIDE SEQUENCE [LARGE SCALE GENOMIC DNA]</scope>
    <source>
        <strain evidence="1 2">EXF-8621</strain>
    </source>
</reference>
<proteinExistence type="predicted"/>
<evidence type="ECO:0000313" key="1">
    <source>
        <dbReference type="EMBL" id="TIB10792.1"/>
    </source>
</evidence>
<dbReference type="SUPFAM" id="SSF52540">
    <property type="entry name" value="P-loop containing nucleoside triphosphate hydrolases"/>
    <property type="match status" value="1"/>
</dbReference>
<dbReference type="Proteomes" id="UP000306954">
    <property type="component" value="Unassembled WGS sequence"/>
</dbReference>